<comment type="caution">
    <text evidence="1">The sequence shown here is derived from an EMBL/GenBank/DDBJ whole genome shotgun (WGS) entry which is preliminary data.</text>
</comment>
<dbReference type="RefSeq" id="WP_192023589.1">
    <property type="nucleotide sequence ID" value="NZ_JACYTN010000001.1"/>
</dbReference>
<organism evidence="1 2">
    <name type="scientific">Paenibacillus arenosi</name>
    <dbReference type="NCBI Taxonomy" id="2774142"/>
    <lineage>
        <taxon>Bacteria</taxon>
        <taxon>Bacillati</taxon>
        <taxon>Bacillota</taxon>
        <taxon>Bacilli</taxon>
        <taxon>Bacillales</taxon>
        <taxon>Paenibacillaceae</taxon>
        <taxon>Paenibacillus</taxon>
    </lineage>
</organism>
<proteinExistence type="predicted"/>
<evidence type="ECO:0000313" key="2">
    <source>
        <dbReference type="Proteomes" id="UP000634529"/>
    </source>
</evidence>
<evidence type="ECO:0000313" key="1">
    <source>
        <dbReference type="EMBL" id="MBD8497170.1"/>
    </source>
</evidence>
<reference evidence="1 2" key="1">
    <citation type="submission" date="2020-09" db="EMBL/GenBank/DDBJ databases">
        <title>Paenibacillus sp. CAU 1523 isolated from sand of Haeundae Beach.</title>
        <authorList>
            <person name="Kim W."/>
        </authorList>
    </citation>
    <scope>NUCLEOTIDE SEQUENCE [LARGE SCALE GENOMIC DNA]</scope>
    <source>
        <strain evidence="1 2">CAU 1523</strain>
    </source>
</reference>
<keyword evidence="2" id="KW-1185">Reference proteome</keyword>
<dbReference type="Proteomes" id="UP000634529">
    <property type="component" value="Unassembled WGS sequence"/>
</dbReference>
<evidence type="ECO:0008006" key="3">
    <source>
        <dbReference type="Google" id="ProtNLM"/>
    </source>
</evidence>
<gene>
    <name evidence="1" type="ORF">IFO66_02525</name>
</gene>
<accession>A0ABR9AST1</accession>
<dbReference type="PROSITE" id="PS51257">
    <property type="entry name" value="PROKAR_LIPOPROTEIN"/>
    <property type="match status" value="1"/>
</dbReference>
<dbReference type="EMBL" id="JACYTN010000001">
    <property type="protein sequence ID" value="MBD8497170.1"/>
    <property type="molecule type" value="Genomic_DNA"/>
</dbReference>
<sequence length="146" mass="16580">MKKWLFIFVVALALVGCTGDTDDVQTSPLTFSISDTTLETGNNKVGWFFNKPVEYFYNKVMKVVATHERTDHSVVLLDGHGMVYHSPDNTADKTLVPSMLNLPDTGRWKLDLYVNDISYGQIMIDVEQHEGRTLPVAQRIWANPYK</sequence>
<protein>
    <recommendedName>
        <fullName evidence="3">DUF4871 domain-containing protein</fullName>
    </recommendedName>
</protein>
<name>A0ABR9AST1_9BACL</name>
<dbReference type="Gene3D" id="2.60.40.3830">
    <property type="match status" value="1"/>
</dbReference>